<gene>
    <name evidence="2" type="ORF">Pla111_13890</name>
</gene>
<keyword evidence="1" id="KW-0732">Signal</keyword>
<dbReference type="PROSITE" id="PS00018">
    <property type="entry name" value="EF_HAND_1"/>
    <property type="match status" value="1"/>
</dbReference>
<proteinExistence type="predicted"/>
<organism evidence="2 3">
    <name type="scientific">Botrimarina hoheduenensis</name>
    <dbReference type="NCBI Taxonomy" id="2528000"/>
    <lineage>
        <taxon>Bacteria</taxon>
        <taxon>Pseudomonadati</taxon>
        <taxon>Planctomycetota</taxon>
        <taxon>Planctomycetia</taxon>
        <taxon>Pirellulales</taxon>
        <taxon>Lacipirellulaceae</taxon>
        <taxon>Botrimarina</taxon>
    </lineage>
</organism>
<dbReference type="RefSeq" id="WP_146572610.1">
    <property type="nucleotide sequence ID" value="NZ_SJPH01000002.1"/>
</dbReference>
<comment type="caution">
    <text evidence="2">The sequence shown here is derived from an EMBL/GenBank/DDBJ whole genome shotgun (WGS) entry which is preliminary data.</text>
</comment>
<evidence type="ECO:0008006" key="4">
    <source>
        <dbReference type="Google" id="ProtNLM"/>
    </source>
</evidence>
<reference evidence="2 3" key="1">
    <citation type="submission" date="2019-02" db="EMBL/GenBank/DDBJ databases">
        <title>Deep-cultivation of Planctomycetes and their phenomic and genomic characterization uncovers novel biology.</title>
        <authorList>
            <person name="Wiegand S."/>
            <person name="Jogler M."/>
            <person name="Boedeker C."/>
            <person name="Pinto D."/>
            <person name="Vollmers J."/>
            <person name="Rivas-Marin E."/>
            <person name="Kohn T."/>
            <person name="Peeters S.H."/>
            <person name="Heuer A."/>
            <person name="Rast P."/>
            <person name="Oberbeckmann S."/>
            <person name="Bunk B."/>
            <person name="Jeske O."/>
            <person name="Meyerdierks A."/>
            <person name="Storesund J.E."/>
            <person name="Kallscheuer N."/>
            <person name="Luecker S."/>
            <person name="Lage O.M."/>
            <person name="Pohl T."/>
            <person name="Merkel B.J."/>
            <person name="Hornburger P."/>
            <person name="Mueller R.-W."/>
            <person name="Bruemmer F."/>
            <person name="Labrenz M."/>
            <person name="Spormann A.M."/>
            <person name="Op Den Camp H."/>
            <person name="Overmann J."/>
            <person name="Amann R."/>
            <person name="Jetten M.S.M."/>
            <person name="Mascher T."/>
            <person name="Medema M.H."/>
            <person name="Devos D.P."/>
            <person name="Kaster A.-K."/>
            <person name="Ovreas L."/>
            <person name="Rohde M."/>
            <person name="Galperin M.Y."/>
            <person name="Jogler C."/>
        </authorList>
    </citation>
    <scope>NUCLEOTIDE SEQUENCE [LARGE SCALE GENOMIC DNA]</scope>
    <source>
        <strain evidence="2 3">Pla111</strain>
    </source>
</reference>
<protein>
    <recommendedName>
        <fullName evidence="4">Peptidase M10 metallopeptidase domain-containing protein</fullName>
    </recommendedName>
</protein>
<dbReference type="AlphaFoldDB" id="A0A5C5WA59"/>
<dbReference type="OrthoDB" id="8198236at2"/>
<dbReference type="InterPro" id="IPR018247">
    <property type="entry name" value="EF_Hand_1_Ca_BS"/>
</dbReference>
<feature type="chain" id="PRO_5023079402" description="Peptidase M10 metallopeptidase domain-containing protein" evidence="1">
    <location>
        <begin position="34"/>
        <end position="441"/>
    </location>
</feature>
<evidence type="ECO:0000313" key="3">
    <source>
        <dbReference type="Proteomes" id="UP000318995"/>
    </source>
</evidence>
<evidence type="ECO:0000256" key="1">
    <source>
        <dbReference type="SAM" id="SignalP"/>
    </source>
</evidence>
<keyword evidence="3" id="KW-1185">Reference proteome</keyword>
<evidence type="ECO:0000313" key="2">
    <source>
        <dbReference type="EMBL" id="TWT47768.1"/>
    </source>
</evidence>
<accession>A0A5C5WA59</accession>
<name>A0A5C5WA59_9BACT</name>
<dbReference type="GO" id="GO:0000272">
    <property type="term" value="P:polysaccharide catabolic process"/>
    <property type="evidence" value="ECO:0007669"/>
    <property type="project" value="InterPro"/>
</dbReference>
<feature type="signal peptide" evidence="1">
    <location>
        <begin position="1"/>
        <end position="33"/>
    </location>
</feature>
<dbReference type="Proteomes" id="UP000318995">
    <property type="component" value="Unassembled WGS sequence"/>
</dbReference>
<sequence length="441" mass="47301" precursor="true">MSRSPRPAASRANRFGVCLTLLSLSVPVSPAAAIELVLDYTLDENNANWFGVSPEGIARRATLDAAADFLSAIITNEDWSALPSLNRSFGLTDLFASSIIGLDGQPIAGFAESDGRGYEYSIPTSNRSAVGANQYVVYVGAFAFDTATTARAKGGWNDADRRNPAGFAGVEFNTWGGRIYFDLSENWYWGQNPGPNPTDNYGVQDPNKMPLVDITTDNWDYSTVSDSWKGFDLRTIDAGAASKGDLYGTALHELLHALGATTSNFTDYVGLSPQGDLLGPNVVAVHGGPVPAAGGHFAENLQSFVWDSQGIVSEALLDPNSLSGVRKYLTEIDVALLRDLGYEVLPNFAAEPLAADFNLDAVVDLADYTIWRDSYGSTEQLAADADGSGTVDEADYLVWVAEYGRQAPPTAMSFATPEPASLMIAAVGALSLRQRRGFYRR</sequence>
<dbReference type="EMBL" id="SJPH01000002">
    <property type="protein sequence ID" value="TWT47768.1"/>
    <property type="molecule type" value="Genomic_DNA"/>
</dbReference>
<dbReference type="Gene3D" id="1.10.1330.10">
    <property type="entry name" value="Dockerin domain"/>
    <property type="match status" value="1"/>
</dbReference>
<dbReference type="InterPro" id="IPR036439">
    <property type="entry name" value="Dockerin_dom_sf"/>
</dbReference>
<dbReference type="SUPFAM" id="SSF55486">
    <property type="entry name" value="Metalloproteases ('zincins'), catalytic domain"/>
    <property type="match status" value="1"/>
</dbReference>